<protein>
    <submittedName>
        <fullName evidence="1">Uncharacterized protein</fullName>
    </submittedName>
</protein>
<name>S3DB94_GLAL2</name>
<evidence type="ECO:0000313" key="2">
    <source>
        <dbReference type="Proteomes" id="UP000016922"/>
    </source>
</evidence>
<accession>S3DB94</accession>
<evidence type="ECO:0000313" key="1">
    <source>
        <dbReference type="EMBL" id="EPE35732.1"/>
    </source>
</evidence>
<gene>
    <name evidence="1" type="ORF">GLAREA_05069</name>
</gene>
<proteinExistence type="predicted"/>
<dbReference type="Proteomes" id="UP000016922">
    <property type="component" value="Unassembled WGS sequence"/>
</dbReference>
<dbReference type="AlphaFoldDB" id="S3DB94"/>
<sequence>MQAPTVTPVAVSFFKLTRHIFAEILASFDNFQDLHAAMMSHRAFYHAFKPHRNFILSGIILNQIPVNLFPLAWALFEAKTVDLLDNDAVKNLLEKLNLDLISSQRNFTLPVLPTSDFVMISKTHAAVQDLRQQFAKETIPLFEHNFGVSRTTELSPNEATRIERALYRFQLASDLYVPGHPWTPDPSYKSLDWGEREK</sequence>
<organism evidence="1 2">
    <name type="scientific">Glarea lozoyensis (strain ATCC 20868 / MF5171)</name>
    <dbReference type="NCBI Taxonomy" id="1116229"/>
    <lineage>
        <taxon>Eukaryota</taxon>
        <taxon>Fungi</taxon>
        <taxon>Dikarya</taxon>
        <taxon>Ascomycota</taxon>
        <taxon>Pezizomycotina</taxon>
        <taxon>Leotiomycetes</taxon>
        <taxon>Helotiales</taxon>
        <taxon>Helotiaceae</taxon>
        <taxon>Glarea</taxon>
    </lineage>
</organism>
<dbReference type="EMBL" id="KE145353">
    <property type="protein sequence ID" value="EPE35732.1"/>
    <property type="molecule type" value="Genomic_DNA"/>
</dbReference>
<dbReference type="RefSeq" id="XP_008076550.1">
    <property type="nucleotide sequence ID" value="XM_008078359.1"/>
</dbReference>
<keyword evidence="2" id="KW-1185">Reference proteome</keyword>
<dbReference type="OrthoDB" id="5427059at2759"/>
<dbReference type="HOGENOM" id="CLU_1378239_0_0_1"/>
<dbReference type="KEGG" id="glz:GLAREA_05069"/>
<dbReference type="GeneID" id="19464124"/>
<reference evidence="1 2" key="1">
    <citation type="journal article" date="2013" name="BMC Genomics">
        <title>Genomics-driven discovery of the pneumocandin biosynthetic gene cluster in the fungus Glarea lozoyensis.</title>
        <authorList>
            <person name="Chen L."/>
            <person name="Yue Q."/>
            <person name="Zhang X."/>
            <person name="Xiang M."/>
            <person name="Wang C."/>
            <person name="Li S."/>
            <person name="Che Y."/>
            <person name="Ortiz-Lopez F.J."/>
            <person name="Bills G.F."/>
            <person name="Liu X."/>
            <person name="An Z."/>
        </authorList>
    </citation>
    <scope>NUCLEOTIDE SEQUENCE [LARGE SCALE GENOMIC DNA]</scope>
    <source>
        <strain evidence="2">ATCC 20868 / MF5171</strain>
    </source>
</reference>